<dbReference type="AlphaFoldDB" id="A0A6A6SVZ0"/>
<dbReference type="SUPFAM" id="SSF51182">
    <property type="entry name" value="RmlC-like cupins"/>
    <property type="match status" value="1"/>
</dbReference>
<evidence type="ECO:0000313" key="1">
    <source>
        <dbReference type="EMBL" id="KAF2651151.1"/>
    </source>
</evidence>
<evidence type="ECO:0008006" key="3">
    <source>
        <dbReference type="Google" id="ProtNLM"/>
    </source>
</evidence>
<proteinExistence type="predicted"/>
<evidence type="ECO:0000313" key="2">
    <source>
        <dbReference type="Proteomes" id="UP000799324"/>
    </source>
</evidence>
<dbReference type="PANTHER" id="PTHR36169">
    <property type="entry name" value="ETHANOLAMINE UTILIZATION PROTEIN EUTQ"/>
    <property type="match status" value="1"/>
</dbReference>
<gene>
    <name evidence="1" type="ORF">K491DRAFT_696696</name>
</gene>
<dbReference type="OrthoDB" id="4985585at2759"/>
<dbReference type="Pfam" id="PF06249">
    <property type="entry name" value="EutQ"/>
    <property type="match status" value="1"/>
</dbReference>
<dbReference type="PANTHER" id="PTHR36169:SF1">
    <property type="entry name" value="ACETATE KINASE EUTQ"/>
    <property type="match status" value="1"/>
</dbReference>
<dbReference type="Proteomes" id="UP000799324">
    <property type="component" value="Unassembled WGS sequence"/>
</dbReference>
<dbReference type="EMBL" id="MU004433">
    <property type="protein sequence ID" value="KAF2651151.1"/>
    <property type="molecule type" value="Genomic_DNA"/>
</dbReference>
<accession>A0A6A6SVZ0</accession>
<organism evidence="1 2">
    <name type="scientific">Lophiostoma macrostomum CBS 122681</name>
    <dbReference type="NCBI Taxonomy" id="1314788"/>
    <lineage>
        <taxon>Eukaryota</taxon>
        <taxon>Fungi</taxon>
        <taxon>Dikarya</taxon>
        <taxon>Ascomycota</taxon>
        <taxon>Pezizomycotina</taxon>
        <taxon>Dothideomycetes</taxon>
        <taxon>Pleosporomycetidae</taxon>
        <taxon>Pleosporales</taxon>
        <taxon>Lophiostomataceae</taxon>
        <taxon>Lophiostoma</taxon>
    </lineage>
</organism>
<dbReference type="Gene3D" id="2.60.120.10">
    <property type="entry name" value="Jelly Rolls"/>
    <property type="match status" value="1"/>
</dbReference>
<keyword evidence="2" id="KW-1185">Reference proteome</keyword>
<reference evidence="1" key="1">
    <citation type="journal article" date="2020" name="Stud. Mycol.">
        <title>101 Dothideomycetes genomes: a test case for predicting lifestyles and emergence of pathogens.</title>
        <authorList>
            <person name="Haridas S."/>
            <person name="Albert R."/>
            <person name="Binder M."/>
            <person name="Bloem J."/>
            <person name="Labutti K."/>
            <person name="Salamov A."/>
            <person name="Andreopoulos B."/>
            <person name="Baker S."/>
            <person name="Barry K."/>
            <person name="Bills G."/>
            <person name="Bluhm B."/>
            <person name="Cannon C."/>
            <person name="Castanera R."/>
            <person name="Culley D."/>
            <person name="Daum C."/>
            <person name="Ezra D."/>
            <person name="Gonzalez J."/>
            <person name="Henrissat B."/>
            <person name="Kuo A."/>
            <person name="Liang C."/>
            <person name="Lipzen A."/>
            <person name="Lutzoni F."/>
            <person name="Magnuson J."/>
            <person name="Mondo S."/>
            <person name="Nolan M."/>
            <person name="Ohm R."/>
            <person name="Pangilinan J."/>
            <person name="Park H.-J."/>
            <person name="Ramirez L."/>
            <person name="Alfaro M."/>
            <person name="Sun H."/>
            <person name="Tritt A."/>
            <person name="Yoshinaga Y."/>
            <person name="Zwiers L.-H."/>
            <person name="Turgeon B."/>
            <person name="Goodwin S."/>
            <person name="Spatafora J."/>
            <person name="Crous P."/>
            <person name="Grigoriev I."/>
        </authorList>
    </citation>
    <scope>NUCLEOTIDE SEQUENCE</scope>
    <source>
        <strain evidence="1">CBS 122681</strain>
    </source>
</reference>
<sequence>MVFEFISESRFHHIDKLEPGPPNVYFMDVFTSEKSNSNKDPLTGSMFLLEHSETNDPAPKYDYDETGVVVKGELHIADETGNKQVLVPGDTFFIHRGSLITFSTPKFAVAYKTAARVGHVSQPKAKI</sequence>
<protein>
    <recommendedName>
        <fullName evidence="3">(S)-ureidoglycine aminohydrolase cupin domain-containing protein</fullName>
    </recommendedName>
</protein>
<dbReference type="InterPro" id="IPR010424">
    <property type="entry name" value="EutQ"/>
</dbReference>
<name>A0A6A6SVZ0_9PLEO</name>
<dbReference type="InterPro" id="IPR011051">
    <property type="entry name" value="RmlC_Cupin_sf"/>
</dbReference>
<dbReference type="InterPro" id="IPR014710">
    <property type="entry name" value="RmlC-like_jellyroll"/>
</dbReference>